<keyword evidence="7" id="KW-1185">Reference proteome</keyword>
<dbReference type="InterPro" id="IPR008580">
    <property type="entry name" value="PPPDE_dom"/>
</dbReference>
<reference evidence="6 7" key="2">
    <citation type="journal article" date="2022" name="Mol. Biol. Evol.">
        <title>Comparative Genomics Reveals Insights into the Divergent Evolution of Astigmatic Mites and Household Pest Adaptations.</title>
        <authorList>
            <person name="Xiong Q."/>
            <person name="Wan A.T."/>
            <person name="Liu X."/>
            <person name="Fung C.S."/>
            <person name="Xiao X."/>
            <person name="Malainual N."/>
            <person name="Hou J."/>
            <person name="Wang L."/>
            <person name="Wang M."/>
            <person name="Yang K.Y."/>
            <person name="Cui Y."/>
            <person name="Leung E.L."/>
            <person name="Nong W."/>
            <person name="Shin S.K."/>
            <person name="Au S.W."/>
            <person name="Jeong K.Y."/>
            <person name="Chew F.T."/>
            <person name="Hui J.H."/>
            <person name="Leung T.F."/>
            <person name="Tungtrongchitr A."/>
            <person name="Zhong N."/>
            <person name="Liu Z."/>
            <person name="Tsui S.K."/>
        </authorList>
    </citation>
    <scope>NUCLEOTIDE SEQUENCE [LARGE SCALE GENOMIC DNA]</scope>
    <source>
        <strain evidence="6">Derp</strain>
    </source>
</reference>
<evidence type="ECO:0000313" key="6">
    <source>
        <dbReference type="EMBL" id="KAH9422533.1"/>
    </source>
</evidence>
<comment type="similarity">
    <text evidence="1">Belongs to the DeSI family.</text>
</comment>
<feature type="compositionally biased region" description="Acidic residues" evidence="4">
    <location>
        <begin position="169"/>
        <end position="182"/>
    </location>
</feature>
<dbReference type="PANTHER" id="PTHR12378:SF80">
    <property type="entry name" value="IP06716P-RELATED"/>
    <property type="match status" value="1"/>
</dbReference>
<evidence type="ECO:0000256" key="3">
    <source>
        <dbReference type="ARBA" id="ARBA00022801"/>
    </source>
</evidence>
<dbReference type="Pfam" id="PF05903">
    <property type="entry name" value="Peptidase_C97"/>
    <property type="match status" value="1"/>
</dbReference>
<accession>A0ABQ8JIV0</accession>
<name>A0ABQ8JIV0_DERPT</name>
<dbReference type="PANTHER" id="PTHR12378">
    <property type="entry name" value="DESUMOYLATING ISOPEPTIDASE"/>
    <property type="match status" value="1"/>
</dbReference>
<evidence type="ECO:0000259" key="5">
    <source>
        <dbReference type="PROSITE" id="PS51858"/>
    </source>
</evidence>
<proteinExistence type="inferred from homology"/>
<dbReference type="EMBL" id="NJHN03000036">
    <property type="protein sequence ID" value="KAH9422533.1"/>
    <property type="molecule type" value="Genomic_DNA"/>
</dbReference>
<protein>
    <submittedName>
        <fullName evidence="6">Desumoylating isopeptidase 2</fullName>
    </submittedName>
</protein>
<keyword evidence="2" id="KW-0645">Protease</keyword>
<dbReference type="Gene3D" id="3.90.1720.30">
    <property type="entry name" value="PPPDE domains"/>
    <property type="match status" value="1"/>
</dbReference>
<organism evidence="6 7">
    <name type="scientific">Dermatophagoides pteronyssinus</name>
    <name type="common">European house dust mite</name>
    <dbReference type="NCBI Taxonomy" id="6956"/>
    <lineage>
        <taxon>Eukaryota</taxon>
        <taxon>Metazoa</taxon>
        <taxon>Ecdysozoa</taxon>
        <taxon>Arthropoda</taxon>
        <taxon>Chelicerata</taxon>
        <taxon>Arachnida</taxon>
        <taxon>Acari</taxon>
        <taxon>Acariformes</taxon>
        <taxon>Sarcoptiformes</taxon>
        <taxon>Astigmata</taxon>
        <taxon>Psoroptidia</taxon>
        <taxon>Analgoidea</taxon>
        <taxon>Pyroglyphidae</taxon>
        <taxon>Dermatophagoidinae</taxon>
        <taxon>Dermatophagoides</taxon>
    </lineage>
</organism>
<evidence type="ECO:0000256" key="4">
    <source>
        <dbReference type="SAM" id="MobiDB-lite"/>
    </source>
</evidence>
<comment type="caution">
    <text evidence="6">The sequence shown here is derived from an EMBL/GenBank/DDBJ whole genome shotgun (WGS) entry which is preliminary data.</text>
</comment>
<reference evidence="6 7" key="1">
    <citation type="journal article" date="2018" name="J. Allergy Clin. Immunol.">
        <title>High-quality assembly of Dermatophagoides pteronyssinus genome and transcriptome reveals a wide range of novel allergens.</title>
        <authorList>
            <person name="Liu X.Y."/>
            <person name="Yang K.Y."/>
            <person name="Wang M.Q."/>
            <person name="Kwok J.S."/>
            <person name="Zeng X."/>
            <person name="Yang Z."/>
            <person name="Xiao X.J."/>
            <person name="Lau C.P."/>
            <person name="Li Y."/>
            <person name="Huang Z.M."/>
            <person name="Ba J.G."/>
            <person name="Yim A.K."/>
            <person name="Ouyang C.Y."/>
            <person name="Ngai S.M."/>
            <person name="Chan T.F."/>
            <person name="Leung E.L."/>
            <person name="Liu L."/>
            <person name="Liu Z.G."/>
            <person name="Tsui S.K."/>
        </authorList>
    </citation>
    <scope>NUCLEOTIDE SEQUENCE [LARGE SCALE GENOMIC DNA]</scope>
    <source>
        <strain evidence="6">Derp</strain>
    </source>
</reference>
<dbReference type="Proteomes" id="UP000887458">
    <property type="component" value="Unassembled WGS sequence"/>
</dbReference>
<gene>
    <name evidence="6" type="primary">DESI2_1</name>
    <name evidence="6" type="ORF">DERP_003209</name>
</gene>
<feature type="region of interest" description="Disordered" evidence="4">
    <location>
        <begin position="161"/>
        <end position="182"/>
    </location>
</feature>
<feature type="domain" description="PPPDE" evidence="5">
    <location>
        <begin position="4"/>
        <end position="149"/>
    </location>
</feature>
<evidence type="ECO:0000256" key="2">
    <source>
        <dbReference type="ARBA" id="ARBA00022670"/>
    </source>
</evidence>
<dbReference type="SMART" id="SM01179">
    <property type="entry name" value="DUF862"/>
    <property type="match status" value="1"/>
</dbReference>
<dbReference type="PROSITE" id="PS51858">
    <property type="entry name" value="PPPDE"/>
    <property type="match status" value="1"/>
</dbReference>
<evidence type="ECO:0000256" key="1">
    <source>
        <dbReference type="ARBA" id="ARBA00008140"/>
    </source>
</evidence>
<dbReference type="InterPro" id="IPR042266">
    <property type="entry name" value="PPPDE_sf"/>
</dbReference>
<keyword evidence="3" id="KW-0378">Hydrolase</keyword>
<evidence type="ECO:0000313" key="7">
    <source>
        <dbReference type="Proteomes" id="UP000887458"/>
    </source>
</evidence>
<sequence>MAQQPVYLNVYDMASINQYSSSLGIGIYHTGVEVFDSEYAYGGHPLDFSGIFEIEPKDVIALGEETFKFKKSILIGHTDFQREDVRQIIKEFGKEFKGDKYHLLHKNCNHFSDSFLKYLCGKPLPPWINRLAYLSTCVPFLERCIPKEFLIPIALENSMRDLDDKNNDNDNDNDNDDDDDDVCGYRPCGQNVGDDILKLKFFAIIGSPNSEIYLIQQSIANH</sequence>